<dbReference type="VEuPathDB" id="ToxoDB:CSUI_000401"/>
<dbReference type="Pfam" id="PF10508">
    <property type="entry name" value="Proteasom_PSMB"/>
    <property type="match status" value="2"/>
</dbReference>
<evidence type="ECO:0000313" key="2">
    <source>
        <dbReference type="Proteomes" id="UP000221165"/>
    </source>
</evidence>
<dbReference type="AlphaFoldDB" id="A0A2C6LFP0"/>
<dbReference type="Proteomes" id="UP000221165">
    <property type="component" value="Unassembled WGS sequence"/>
</dbReference>
<name>A0A2C6LFP0_9APIC</name>
<protein>
    <submittedName>
        <fullName evidence="1">Proteasome non-atpase 26s subunit</fullName>
    </submittedName>
</protein>
<organism evidence="1 2">
    <name type="scientific">Cystoisospora suis</name>
    <dbReference type="NCBI Taxonomy" id="483139"/>
    <lineage>
        <taxon>Eukaryota</taxon>
        <taxon>Sar</taxon>
        <taxon>Alveolata</taxon>
        <taxon>Apicomplexa</taxon>
        <taxon>Conoidasida</taxon>
        <taxon>Coccidia</taxon>
        <taxon>Eucoccidiorida</taxon>
        <taxon>Eimeriorina</taxon>
        <taxon>Sarcocystidae</taxon>
        <taxon>Cystoisospora</taxon>
    </lineage>
</organism>
<dbReference type="GO" id="GO:0005829">
    <property type="term" value="C:cytosol"/>
    <property type="evidence" value="ECO:0007669"/>
    <property type="project" value="TreeGrafter"/>
</dbReference>
<dbReference type="Gene3D" id="1.25.10.10">
    <property type="entry name" value="Leucine-rich Repeat Variant"/>
    <property type="match status" value="1"/>
</dbReference>
<dbReference type="InterPro" id="IPR011989">
    <property type="entry name" value="ARM-like"/>
</dbReference>
<keyword evidence="1" id="KW-0647">Proteasome</keyword>
<dbReference type="GO" id="GO:0043248">
    <property type="term" value="P:proteasome assembly"/>
    <property type="evidence" value="ECO:0007669"/>
    <property type="project" value="InterPro"/>
</dbReference>
<dbReference type="InterPro" id="IPR019538">
    <property type="entry name" value="PSMD5"/>
</dbReference>
<sequence>MSEGSGENLSLSQSPRAVSKDVLNTFINSPDTSEALHTFLQHTTPKELVLQIAALAASDVKEEERKTKKELGEGEEDENLQLLVKALQKCFTCDAEILPSLIKDPQLHQILVKAADSPSALLRRLLSQQLSRLVLKGQEGFAVVHESGFYSLFLHLLNDPDVGVSSDASKALLSSLDSPEGVKAFFDPDFWGRIYTGTSLQTDSVLRIRVLSLLVEAGRKKESVFKEIQSRGGYENLMKTFLSADEDILLKITAISLVEQLGSYPLGLGFLAEKDIPTKLVSELQDPMLDETSRVSLVHVLADLAKHHQGEQSSEIAQRLLSIKNENSEGQSSKKSILLLDVLRDFLHEVPTSPQEKTEVTCAIGAWGSLAGSSVSSYQLIEECYPEILEEVTRSFSGETEIANLAMDSWKYVIERMPSPLPSPVEETLKKSVIKQALKTHLDRPFGESRAHSYPLLEALSKSRFAVQTFLSSDPLRRSLIDPFSDDSSDAKYAKHAFVKKILTDYSDLCSAVIDDGYLAHLRRFADGGPFYMPPGAGTSVESTWA</sequence>
<proteinExistence type="predicted"/>
<dbReference type="OrthoDB" id="10250600at2759"/>
<dbReference type="PANTHER" id="PTHR13554">
    <property type="entry name" value="26S PROTEASOME NON-ATPASE REGULATORY SUBUNIT 5-RELATED"/>
    <property type="match status" value="1"/>
</dbReference>
<accession>A0A2C6LFP0</accession>
<dbReference type="PANTHER" id="PTHR13554:SF10">
    <property type="entry name" value="26S PROTEASOME NON-ATPASE REGULATORY SUBUNIT 5"/>
    <property type="match status" value="1"/>
</dbReference>
<dbReference type="EMBL" id="MIGC01000172">
    <property type="protein sequence ID" value="PHJ25748.1"/>
    <property type="molecule type" value="Genomic_DNA"/>
</dbReference>
<dbReference type="GO" id="GO:0000502">
    <property type="term" value="C:proteasome complex"/>
    <property type="evidence" value="ECO:0007669"/>
    <property type="project" value="UniProtKB-KW"/>
</dbReference>
<keyword evidence="2" id="KW-1185">Reference proteome</keyword>
<dbReference type="RefSeq" id="XP_067927394.1">
    <property type="nucleotide sequence ID" value="XM_068060635.1"/>
</dbReference>
<dbReference type="InterPro" id="IPR016024">
    <property type="entry name" value="ARM-type_fold"/>
</dbReference>
<reference evidence="1 2" key="1">
    <citation type="journal article" date="2017" name="Int. J. Parasitol.">
        <title>The genome of the protozoan parasite Cystoisospora suis and a reverse vaccinology approach to identify vaccine candidates.</title>
        <authorList>
            <person name="Palmieri N."/>
            <person name="Shrestha A."/>
            <person name="Ruttkowski B."/>
            <person name="Beck T."/>
            <person name="Vogl C."/>
            <person name="Tomley F."/>
            <person name="Blake D.P."/>
            <person name="Joachim A."/>
        </authorList>
    </citation>
    <scope>NUCLEOTIDE SEQUENCE [LARGE SCALE GENOMIC DNA]</scope>
    <source>
        <strain evidence="1 2">Wien I</strain>
    </source>
</reference>
<comment type="caution">
    <text evidence="1">The sequence shown here is derived from an EMBL/GenBank/DDBJ whole genome shotgun (WGS) entry which is preliminary data.</text>
</comment>
<evidence type="ECO:0000313" key="1">
    <source>
        <dbReference type="EMBL" id="PHJ25748.1"/>
    </source>
</evidence>
<dbReference type="SUPFAM" id="SSF48371">
    <property type="entry name" value="ARM repeat"/>
    <property type="match status" value="1"/>
</dbReference>
<dbReference type="GeneID" id="94423846"/>
<gene>
    <name evidence="1" type="ORF">CSUI_000401</name>
</gene>